<dbReference type="GO" id="GO:0005789">
    <property type="term" value="C:endoplasmic reticulum membrane"/>
    <property type="evidence" value="ECO:0007669"/>
    <property type="project" value="UniProtKB-SubCell"/>
</dbReference>
<proteinExistence type="inferred from homology"/>
<evidence type="ECO:0000256" key="2">
    <source>
        <dbReference type="ARBA" id="ARBA00004922"/>
    </source>
</evidence>
<keyword evidence="8" id="KW-0256">Endoplasmic reticulum</keyword>
<comment type="similarity">
    <text evidence="3">Belongs to the glycosyltransferase 2 family.</text>
</comment>
<dbReference type="GO" id="GO:0006487">
    <property type="term" value="P:protein N-linked glycosylation"/>
    <property type="evidence" value="ECO:0007669"/>
    <property type="project" value="TreeGrafter"/>
</dbReference>
<dbReference type="InterPro" id="IPR035518">
    <property type="entry name" value="DPG_synthase"/>
</dbReference>
<keyword evidence="7" id="KW-0812">Transmembrane</keyword>
<dbReference type="InterPro" id="IPR001173">
    <property type="entry name" value="Glyco_trans_2-like"/>
</dbReference>
<evidence type="ECO:0000256" key="5">
    <source>
        <dbReference type="ARBA" id="ARBA00022676"/>
    </source>
</evidence>
<dbReference type="EC" id="2.4.1.117" evidence="4"/>
<evidence type="ECO:0000256" key="4">
    <source>
        <dbReference type="ARBA" id="ARBA00012583"/>
    </source>
</evidence>
<organism evidence="14">
    <name type="scientific">marine metagenome</name>
    <dbReference type="NCBI Taxonomy" id="408172"/>
    <lineage>
        <taxon>unclassified sequences</taxon>
        <taxon>metagenomes</taxon>
        <taxon>ecological metagenomes</taxon>
    </lineage>
</organism>
<evidence type="ECO:0000259" key="13">
    <source>
        <dbReference type="Pfam" id="PF00535"/>
    </source>
</evidence>
<evidence type="ECO:0000256" key="1">
    <source>
        <dbReference type="ARBA" id="ARBA00004389"/>
    </source>
</evidence>
<comment type="subcellular location">
    <subcellularLocation>
        <location evidence="1">Endoplasmic reticulum membrane</location>
        <topology evidence="1">Single-pass membrane protein</topology>
    </subcellularLocation>
</comment>
<evidence type="ECO:0000313" key="14">
    <source>
        <dbReference type="EMBL" id="SVB02024.1"/>
    </source>
</evidence>
<gene>
    <name evidence="14" type="ORF">METZ01_LOCUS154878</name>
</gene>
<dbReference type="SUPFAM" id="SSF53448">
    <property type="entry name" value="Nucleotide-diphospho-sugar transferases"/>
    <property type="match status" value="1"/>
</dbReference>
<evidence type="ECO:0000256" key="7">
    <source>
        <dbReference type="ARBA" id="ARBA00022692"/>
    </source>
</evidence>
<evidence type="ECO:0000256" key="8">
    <source>
        <dbReference type="ARBA" id="ARBA00022824"/>
    </source>
</evidence>
<dbReference type="PANTHER" id="PTHR10859">
    <property type="entry name" value="GLYCOSYL TRANSFERASE"/>
    <property type="match status" value="1"/>
</dbReference>
<dbReference type="CDD" id="cd04188">
    <property type="entry name" value="DPG_synthase"/>
    <property type="match status" value="1"/>
</dbReference>
<dbReference type="GO" id="GO:0004581">
    <property type="term" value="F:dolichyl-phosphate beta-glucosyltransferase activity"/>
    <property type="evidence" value="ECO:0007669"/>
    <property type="project" value="UniProtKB-EC"/>
</dbReference>
<dbReference type="InterPro" id="IPR029044">
    <property type="entry name" value="Nucleotide-diphossugar_trans"/>
</dbReference>
<keyword evidence="5" id="KW-0328">Glycosyltransferase</keyword>
<evidence type="ECO:0000256" key="3">
    <source>
        <dbReference type="ARBA" id="ARBA00006739"/>
    </source>
</evidence>
<protein>
    <recommendedName>
        <fullName evidence="4">dolichyl-phosphate beta-glucosyltransferase</fullName>
        <ecNumber evidence="4">2.4.1.117</ecNumber>
    </recommendedName>
</protein>
<evidence type="ECO:0000256" key="12">
    <source>
        <dbReference type="ARBA" id="ARBA00045097"/>
    </source>
</evidence>
<reference evidence="14" key="1">
    <citation type="submission" date="2018-05" db="EMBL/GenBank/DDBJ databases">
        <authorList>
            <person name="Lanie J.A."/>
            <person name="Ng W.-L."/>
            <person name="Kazmierczak K.M."/>
            <person name="Andrzejewski T.M."/>
            <person name="Davidsen T.M."/>
            <person name="Wayne K.J."/>
            <person name="Tettelin H."/>
            <person name="Glass J.I."/>
            <person name="Rusch D."/>
            <person name="Podicherti R."/>
            <person name="Tsui H.-C.T."/>
            <person name="Winkler M.E."/>
        </authorList>
    </citation>
    <scope>NUCLEOTIDE SEQUENCE</scope>
</reference>
<dbReference type="Pfam" id="PF00535">
    <property type="entry name" value="Glycos_transf_2"/>
    <property type="match status" value="1"/>
</dbReference>
<keyword evidence="11" id="KW-0472">Membrane</keyword>
<comment type="pathway">
    <text evidence="2">Protein modification; protein glycosylation.</text>
</comment>
<keyword evidence="10" id="KW-1133">Transmembrane helix</keyword>
<evidence type="ECO:0000256" key="10">
    <source>
        <dbReference type="ARBA" id="ARBA00022989"/>
    </source>
</evidence>
<dbReference type="Gene3D" id="3.90.550.10">
    <property type="entry name" value="Spore Coat Polysaccharide Biosynthesis Protein SpsA, Chain A"/>
    <property type="match status" value="1"/>
</dbReference>
<evidence type="ECO:0000256" key="9">
    <source>
        <dbReference type="ARBA" id="ARBA00022968"/>
    </source>
</evidence>
<comment type="catalytic activity">
    <reaction evidence="12">
        <text>a di-trans,poly-cis-dolichyl phosphate + UDP-alpha-D-glucose = a di-trans,poly-cis-dolichyl beta-D-glucosyl phosphate + UDP</text>
        <dbReference type="Rhea" id="RHEA:15401"/>
        <dbReference type="Rhea" id="RHEA-COMP:19498"/>
        <dbReference type="Rhea" id="RHEA-COMP:19502"/>
        <dbReference type="ChEBI" id="CHEBI:57525"/>
        <dbReference type="ChEBI" id="CHEBI:57683"/>
        <dbReference type="ChEBI" id="CHEBI:58223"/>
        <dbReference type="ChEBI" id="CHEBI:58885"/>
        <dbReference type="EC" id="2.4.1.117"/>
    </reaction>
    <physiologicalReaction direction="left-to-right" evidence="12">
        <dbReference type="Rhea" id="RHEA:15402"/>
    </physiologicalReaction>
</comment>
<dbReference type="PANTHER" id="PTHR10859:SF91">
    <property type="entry name" value="DOLICHYL-PHOSPHATE BETA-GLUCOSYLTRANSFERASE"/>
    <property type="match status" value="1"/>
</dbReference>
<dbReference type="AlphaFoldDB" id="A0A382AKX6"/>
<sequence>MREVQLSIVIPTFNESDRIIGTLDNLKGYLESRDFVWEIILSDDGSLDDTVALVESWSAVNLNVQDETMRIIQLSHRGKGSAVRHGMLQAVGDMRVMCDADLAMSAEQIDGFISKFSEGYDIVIGSREKTGARRFGEPVMRHVMGRIFNWYVSFIAVGGFQDTQCGYKCFSSDAAESLFRMQKLDGWSFDVEILLLARKNAMKIFELPIDWYHKEKSKVNPGTASIEMVRDTLLTSIRYMIGSYNKV</sequence>
<evidence type="ECO:0000256" key="11">
    <source>
        <dbReference type="ARBA" id="ARBA00023136"/>
    </source>
</evidence>
<keyword evidence="9" id="KW-0735">Signal-anchor</keyword>
<feature type="domain" description="Glycosyltransferase 2-like" evidence="13">
    <location>
        <begin position="7"/>
        <end position="143"/>
    </location>
</feature>
<accession>A0A382AKX6</accession>
<evidence type="ECO:0000256" key="6">
    <source>
        <dbReference type="ARBA" id="ARBA00022679"/>
    </source>
</evidence>
<keyword evidence="6" id="KW-0808">Transferase</keyword>
<name>A0A382AKX6_9ZZZZ</name>
<dbReference type="EMBL" id="UINC01025788">
    <property type="protein sequence ID" value="SVB02024.1"/>
    <property type="molecule type" value="Genomic_DNA"/>
</dbReference>